<organism evidence="3 4">
    <name type="scientific">Phytophthora pseudosyringae</name>
    <dbReference type="NCBI Taxonomy" id="221518"/>
    <lineage>
        <taxon>Eukaryota</taxon>
        <taxon>Sar</taxon>
        <taxon>Stramenopiles</taxon>
        <taxon>Oomycota</taxon>
        <taxon>Peronosporomycetes</taxon>
        <taxon>Peronosporales</taxon>
        <taxon>Peronosporaceae</taxon>
        <taxon>Phytophthora</taxon>
    </lineage>
</organism>
<keyword evidence="3" id="KW-0946">Virion</keyword>
<dbReference type="GO" id="GO:0016491">
    <property type="term" value="F:oxidoreductase activity"/>
    <property type="evidence" value="ECO:0007669"/>
    <property type="project" value="UniProtKB-KW"/>
</dbReference>
<name>A0A8T1W136_9STRA</name>
<dbReference type="GO" id="GO:0046872">
    <property type="term" value="F:metal ion binding"/>
    <property type="evidence" value="ECO:0007669"/>
    <property type="project" value="UniProtKB-KW"/>
</dbReference>
<dbReference type="PANTHER" id="PTHR47990">
    <property type="entry name" value="2-OXOGLUTARATE (2OG) AND FE(II)-DEPENDENT OXYGENASE SUPERFAMILY PROTEIN-RELATED"/>
    <property type="match status" value="1"/>
</dbReference>
<dbReference type="Pfam" id="PF14226">
    <property type="entry name" value="DIOX_N"/>
    <property type="match status" value="1"/>
</dbReference>
<proteinExistence type="inferred from homology"/>
<dbReference type="EMBL" id="JAGDFM010000076">
    <property type="protein sequence ID" value="KAG7387562.1"/>
    <property type="molecule type" value="Genomic_DNA"/>
</dbReference>
<feature type="domain" description="Fe2OG dioxygenase" evidence="2">
    <location>
        <begin position="186"/>
        <end position="288"/>
    </location>
</feature>
<dbReference type="InterPro" id="IPR050231">
    <property type="entry name" value="Iron_ascorbate_oxido_reductase"/>
</dbReference>
<sequence length="347" mass="39853">MEVHQVPVVDIAALMALTTDAEVDAALRNTKNTALREVLEHIRAAASEWGFFYVTHHGLPEQEMEKFRESMRSFFRLPAETKRSIARTEANIRGYVEKELTKNKTDWKECFDFTGAHEDDPPTEEHKRRGKMENQWLDEETLPGFRHEMQTYFEKMAYMSRRLMKLFAVALGEDPTFFDKFFQGNHPSVMRLNHYPIAPEPEKAMGVHHHTDSVALTILLQDDDVASLQVLHRESNSWVNVPPRTGTYTINTGDLIQVWSNDKFVAPLHRVLATDKASRFSAPFFYLPAYDVQVEPIVVKEGEVPNYRPFSFLEYIVARARGNYADLGKENQIGDFKINGAIDLANS</sequence>
<dbReference type="Pfam" id="PF03171">
    <property type="entry name" value="2OG-FeII_Oxy"/>
    <property type="match status" value="1"/>
</dbReference>
<dbReference type="InterPro" id="IPR044861">
    <property type="entry name" value="IPNS-like_FE2OG_OXY"/>
</dbReference>
<comment type="similarity">
    <text evidence="1">Belongs to the iron/ascorbate-dependent oxidoreductase family.</text>
</comment>
<dbReference type="OrthoDB" id="288590at2759"/>
<dbReference type="InterPro" id="IPR026992">
    <property type="entry name" value="DIOX_N"/>
</dbReference>
<keyword evidence="1" id="KW-0479">Metal-binding</keyword>
<evidence type="ECO:0000259" key="2">
    <source>
        <dbReference type="PROSITE" id="PS51471"/>
    </source>
</evidence>
<reference evidence="3" key="1">
    <citation type="submission" date="2021-02" db="EMBL/GenBank/DDBJ databases">
        <authorList>
            <person name="Palmer J.M."/>
        </authorList>
    </citation>
    <scope>NUCLEOTIDE SEQUENCE</scope>
    <source>
        <strain evidence="3">SCRP734</strain>
    </source>
</reference>
<dbReference type="AlphaFoldDB" id="A0A8T1W136"/>
<gene>
    <name evidence="3" type="primary">F3H_5</name>
    <name evidence="3" type="ORF">PHYPSEUDO_013956</name>
</gene>
<dbReference type="InterPro" id="IPR005123">
    <property type="entry name" value="Oxoglu/Fe-dep_dioxygenase_dom"/>
</dbReference>
<keyword evidence="4" id="KW-1185">Reference proteome</keyword>
<keyword evidence="1" id="KW-0408">Iron</keyword>
<evidence type="ECO:0000313" key="3">
    <source>
        <dbReference type="EMBL" id="KAG7387562.1"/>
    </source>
</evidence>
<evidence type="ECO:0000256" key="1">
    <source>
        <dbReference type="RuleBase" id="RU003682"/>
    </source>
</evidence>
<dbReference type="PROSITE" id="PS51471">
    <property type="entry name" value="FE2OG_OXY"/>
    <property type="match status" value="1"/>
</dbReference>
<accession>A0A8T1W136</accession>
<evidence type="ECO:0000313" key="4">
    <source>
        <dbReference type="Proteomes" id="UP000694044"/>
    </source>
</evidence>
<keyword evidence="3" id="KW-0261">Viral envelope protein</keyword>
<dbReference type="Proteomes" id="UP000694044">
    <property type="component" value="Unassembled WGS sequence"/>
</dbReference>
<keyword evidence="1" id="KW-0560">Oxidoreductase</keyword>
<dbReference type="FunFam" id="2.60.120.330:FF:000012">
    <property type="entry name" value="Gibberellin 20 oxidase 1"/>
    <property type="match status" value="1"/>
</dbReference>
<protein>
    <submittedName>
        <fullName evidence="3">Envelope glycoprotein</fullName>
    </submittedName>
</protein>
<comment type="caution">
    <text evidence="3">The sequence shown here is derived from an EMBL/GenBank/DDBJ whole genome shotgun (WGS) entry which is preliminary data.</text>
</comment>